<reference evidence="2 3" key="1">
    <citation type="journal article" date="2019" name="Int. J. Syst. Evol. Microbiol.">
        <title>The Global Catalogue of Microorganisms (GCM) 10K type strain sequencing project: providing services to taxonomists for standard genome sequencing and annotation.</title>
        <authorList>
            <consortium name="The Broad Institute Genomics Platform"/>
            <consortium name="The Broad Institute Genome Sequencing Center for Infectious Disease"/>
            <person name="Wu L."/>
            <person name="Ma J."/>
        </authorList>
    </citation>
    <scope>NUCLEOTIDE SEQUENCE [LARGE SCALE GENOMIC DNA]</scope>
    <source>
        <strain evidence="2 3">JCM 16374</strain>
    </source>
</reference>
<dbReference type="EMBL" id="BAAARK010000007">
    <property type="protein sequence ID" value="GAA2660078.1"/>
    <property type="molecule type" value="Genomic_DNA"/>
</dbReference>
<comment type="caution">
    <text evidence="2">The sequence shown here is derived from an EMBL/GenBank/DDBJ whole genome shotgun (WGS) entry which is preliminary data.</text>
</comment>
<proteinExistence type="predicted"/>
<keyword evidence="3" id="KW-1185">Reference proteome</keyword>
<gene>
    <name evidence="2" type="ORF">GCM10009864_28900</name>
</gene>
<protein>
    <submittedName>
        <fullName evidence="2">Uncharacterized protein</fullName>
    </submittedName>
</protein>
<sequence length="106" mass="11404">MKSRETWLFEAFRPLAMDGRIGSTRPMPMKATTEAPAVAQTAIGWRRSEGPAACPPPPPRAEALGEAPGGSAKGSSWVPPPWLLLCMPGFPFLLCVRPKVVAVYTE</sequence>
<accession>A0ABN3RSY6</accession>
<organism evidence="2 3">
    <name type="scientific">Streptomyces lunalinharesii</name>
    <dbReference type="NCBI Taxonomy" id="333384"/>
    <lineage>
        <taxon>Bacteria</taxon>
        <taxon>Bacillati</taxon>
        <taxon>Actinomycetota</taxon>
        <taxon>Actinomycetes</taxon>
        <taxon>Kitasatosporales</taxon>
        <taxon>Streptomycetaceae</taxon>
        <taxon>Streptomyces</taxon>
    </lineage>
</organism>
<name>A0ABN3RSY6_9ACTN</name>
<feature type="region of interest" description="Disordered" evidence="1">
    <location>
        <begin position="47"/>
        <end position="72"/>
    </location>
</feature>
<evidence type="ECO:0000313" key="2">
    <source>
        <dbReference type="EMBL" id="GAA2660078.1"/>
    </source>
</evidence>
<dbReference type="Proteomes" id="UP001500994">
    <property type="component" value="Unassembled WGS sequence"/>
</dbReference>
<evidence type="ECO:0000256" key="1">
    <source>
        <dbReference type="SAM" id="MobiDB-lite"/>
    </source>
</evidence>
<evidence type="ECO:0000313" key="3">
    <source>
        <dbReference type="Proteomes" id="UP001500994"/>
    </source>
</evidence>